<evidence type="ECO:0000313" key="3">
    <source>
        <dbReference type="EMBL" id="VDI60106.1"/>
    </source>
</evidence>
<gene>
    <name evidence="3" type="ORF">MGAL_10B001959</name>
</gene>
<keyword evidence="2" id="KW-1133">Transmembrane helix</keyword>
<feature type="transmembrane region" description="Helical" evidence="2">
    <location>
        <begin position="194"/>
        <end position="211"/>
    </location>
</feature>
<keyword evidence="4" id="KW-1185">Reference proteome</keyword>
<feature type="compositionally biased region" description="Basic and acidic residues" evidence="1">
    <location>
        <begin position="52"/>
        <end position="66"/>
    </location>
</feature>
<comment type="caution">
    <text evidence="3">The sequence shown here is derived from an EMBL/GenBank/DDBJ whole genome shotgun (WGS) entry which is preliminary data.</text>
</comment>
<evidence type="ECO:0000256" key="1">
    <source>
        <dbReference type="SAM" id="MobiDB-lite"/>
    </source>
</evidence>
<reference evidence="3" key="1">
    <citation type="submission" date="2018-11" db="EMBL/GenBank/DDBJ databases">
        <authorList>
            <person name="Alioto T."/>
            <person name="Alioto T."/>
        </authorList>
    </citation>
    <scope>NUCLEOTIDE SEQUENCE</scope>
</reference>
<keyword evidence="2" id="KW-0472">Membrane</keyword>
<dbReference type="EMBL" id="UYJE01008000">
    <property type="protein sequence ID" value="VDI60106.1"/>
    <property type="molecule type" value="Genomic_DNA"/>
</dbReference>
<feature type="region of interest" description="Disordered" evidence="1">
    <location>
        <begin position="38"/>
        <end position="66"/>
    </location>
</feature>
<organism evidence="3 4">
    <name type="scientific">Mytilus galloprovincialis</name>
    <name type="common">Mediterranean mussel</name>
    <dbReference type="NCBI Taxonomy" id="29158"/>
    <lineage>
        <taxon>Eukaryota</taxon>
        <taxon>Metazoa</taxon>
        <taxon>Spiralia</taxon>
        <taxon>Lophotrochozoa</taxon>
        <taxon>Mollusca</taxon>
        <taxon>Bivalvia</taxon>
        <taxon>Autobranchia</taxon>
        <taxon>Pteriomorphia</taxon>
        <taxon>Mytilida</taxon>
        <taxon>Mytiloidea</taxon>
        <taxon>Mytilidae</taxon>
        <taxon>Mytilinae</taxon>
        <taxon>Mytilus</taxon>
    </lineage>
</organism>
<dbReference type="AlphaFoldDB" id="A0A8B6G8D4"/>
<proteinExistence type="predicted"/>
<evidence type="ECO:0000313" key="4">
    <source>
        <dbReference type="Proteomes" id="UP000596742"/>
    </source>
</evidence>
<evidence type="ECO:0000256" key="2">
    <source>
        <dbReference type="SAM" id="Phobius"/>
    </source>
</evidence>
<name>A0A8B6G8D4_MYTGA</name>
<dbReference type="Proteomes" id="UP000596742">
    <property type="component" value="Unassembled WGS sequence"/>
</dbReference>
<keyword evidence="2" id="KW-0812">Transmembrane</keyword>
<accession>A0A8B6G8D4</accession>
<sequence length="217" mass="25530">MADPDIADTFQYNDEDDASLLIPLILPQFDLEVVYPDTASEEEENGTNPRTGTEDISREPDEADNDRLDQVMLAEVERTLKDTFNEQTKVHTAHSYTPVNPFINLTVQIYYSNTEKYQSFISILLEKKRRKRLTGKIRRSRRGPKDCKFDKEQGCKLHHEELFSVSSRKPWLLKNGYMFVFLQLEHHPEFMKHLYFLWMLSLMAVLATQFMDPVNYQ</sequence>
<protein>
    <submittedName>
        <fullName evidence="3">Uncharacterized protein</fullName>
    </submittedName>
</protein>